<proteinExistence type="predicted"/>
<keyword evidence="2" id="KW-1185">Reference proteome</keyword>
<evidence type="ECO:0000313" key="2">
    <source>
        <dbReference type="Proteomes" id="UP000663722"/>
    </source>
</evidence>
<reference evidence="1" key="1">
    <citation type="journal article" date="2021" name="Microb. Physiol.">
        <title>Proteogenomic Insights into the Physiology of Marine, Sulfate-Reducing, Filamentous Desulfonema limicola and Desulfonema magnum.</title>
        <authorList>
            <person name="Schnaars V."/>
            <person name="Wohlbrand L."/>
            <person name="Scheve S."/>
            <person name="Hinrichs C."/>
            <person name="Reinhardt R."/>
            <person name="Rabus R."/>
        </authorList>
    </citation>
    <scope>NUCLEOTIDE SEQUENCE</scope>
    <source>
        <strain evidence="1">4be13</strain>
    </source>
</reference>
<name>A0A975BI95_9BACT</name>
<gene>
    <name evidence="1" type="ORF">dnm_015660</name>
</gene>
<protein>
    <submittedName>
        <fullName evidence="1">Uncharacterized protein</fullName>
    </submittedName>
</protein>
<dbReference type="KEGG" id="dmm:dnm_015660"/>
<dbReference type="Proteomes" id="UP000663722">
    <property type="component" value="Chromosome"/>
</dbReference>
<dbReference type="AlphaFoldDB" id="A0A975BI95"/>
<evidence type="ECO:0000313" key="1">
    <source>
        <dbReference type="EMBL" id="QTA85555.1"/>
    </source>
</evidence>
<dbReference type="EMBL" id="CP061800">
    <property type="protein sequence ID" value="QTA85555.1"/>
    <property type="molecule type" value="Genomic_DNA"/>
</dbReference>
<organism evidence="1 2">
    <name type="scientific">Desulfonema magnum</name>
    <dbReference type="NCBI Taxonomy" id="45655"/>
    <lineage>
        <taxon>Bacteria</taxon>
        <taxon>Pseudomonadati</taxon>
        <taxon>Thermodesulfobacteriota</taxon>
        <taxon>Desulfobacteria</taxon>
        <taxon>Desulfobacterales</taxon>
        <taxon>Desulfococcaceae</taxon>
        <taxon>Desulfonema</taxon>
    </lineage>
</organism>
<sequence>MCCGLLQMNCSQSNKKIRTDDQQQFSMLGTDHKFFDI</sequence>
<accession>A0A975BI95</accession>